<protein>
    <submittedName>
        <fullName evidence="1">Uncharacterized protein</fullName>
    </submittedName>
</protein>
<dbReference type="Proteomes" id="UP000478052">
    <property type="component" value="Unassembled WGS sequence"/>
</dbReference>
<keyword evidence="2" id="KW-1185">Reference proteome</keyword>
<sequence>MMIISGTHHPTSGGKSLRNKTINKLKSRKPPGLTAKNLINTQFCSGKLWNEEWTKSHVTNKDLITRPDKNVDGMSLPRNQWTTINRIRTGQGRCGSLLFKWSYKDSAACDCGEVDQTMIHIVESCPRRLFEQGTEGIHKVTKEAIEWLIELDLDL</sequence>
<accession>A0A6G0YIR7</accession>
<evidence type="ECO:0000313" key="2">
    <source>
        <dbReference type="Proteomes" id="UP000478052"/>
    </source>
</evidence>
<name>A0A6G0YIR7_APHCR</name>
<dbReference type="OrthoDB" id="6606141at2759"/>
<proteinExistence type="predicted"/>
<comment type="caution">
    <text evidence="1">The sequence shown here is derived from an EMBL/GenBank/DDBJ whole genome shotgun (WGS) entry which is preliminary data.</text>
</comment>
<dbReference type="AlphaFoldDB" id="A0A6G0YIR7"/>
<organism evidence="1 2">
    <name type="scientific">Aphis craccivora</name>
    <name type="common">Cowpea aphid</name>
    <dbReference type="NCBI Taxonomy" id="307492"/>
    <lineage>
        <taxon>Eukaryota</taxon>
        <taxon>Metazoa</taxon>
        <taxon>Ecdysozoa</taxon>
        <taxon>Arthropoda</taxon>
        <taxon>Hexapoda</taxon>
        <taxon>Insecta</taxon>
        <taxon>Pterygota</taxon>
        <taxon>Neoptera</taxon>
        <taxon>Paraneoptera</taxon>
        <taxon>Hemiptera</taxon>
        <taxon>Sternorrhyncha</taxon>
        <taxon>Aphidomorpha</taxon>
        <taxon>Aphidoidea</taxon>
        <taxon>Aphididae</taxon>
        <taxon>Aphidini</taxon>
        <taxon>Aphis</taxon>
        <taxon>Aphis</taxon>
    </lineage>
</organism>
<evidence type="ECO:0000313" key="1">
    <source>
        <dbReference type="EMBL" id="KAF0756519.1"/>
    </source>
</evidence>
<gene>
    <name evidence="1" type="ORF">FWK35_00028217</name>
</gene>
<dbReference type="EMBL" id="VUJU01003835">
    <property type="protein sequence ID" value="KAF0756519.1"/>
    <property type="molecule type" value="Genomic_DNA"/>
</dbReference>
<reference evidence="1 2" key="1">
    <citation type="submission" date="2019-08" db="EMBL/GenBank/DDBJ databases">
        <title>Whole genome of Aphis craccivora.</title>
        <authorList>
            <person name="Voronova N.V."/>
            <person name="Shulinski R.S."/>
            <person name="Bandarenka Y.V."/>
            <person name="Zhorov D.G."/>
            <person name="Warner D."/>
        </authorList>
    </citation>
    <scope>NUCLEOTIDE SEQUENCE [LARGE SCALE GENOMIC DNA]</scope>
    <source>
        <strain evidence="1">180601</strain>
        <tissue evidence="1">Whole Body</tissue>
    </source>
</reference>